<feature type="signal peptide" evidence="16">
    <location>
        <begin position="1"/>
        <end position="20"/>
    </location>
</feature>
<dbReference type="InterPro" id="IPR000531">
    <property type="entry name" value="Beta-barrel_TonB"/>
</dbReference>
<keyword evidence="6 14" id="KW-0812">Transmembrane</keyword>
<keyword evidence="13 14" id="KW-0998">Cell outer membrane</keyword>
<dbReference type="RefSeq" id="WP_119445496.1">
    <property type="nucleotide sequence ID" value="NZ_CP032317.1"/>
</dbReference>
<evidence type="ECO:0000256" key="11">
    <source>
        <dbReference type="ARBA" id="ARBA00023136"/>
    </source>
</evidence>
<evidence type="ECO:0000259" key="18">
    <source>
        <dbReference type="Pfam" id="PF07715"/>
    </source>
</evidence>
<dbReference type="GO" id="GO:0038023">
    <property type="term" value="F:signaling receptor activity"/>
    <property type="evidence" value="ECO:0007669"/>
    <property type="project" value="InterPro"/>
</dbReference>
<dbReference type="InterPro" id="IPR010105">
    <property type="entry name" value="TonB_sidphr_rcpt"/>
</dbReference>
<keyword evidence="11 14" id="KW-0472">Membrane</keyword>
<keyword evidence="9" id="KW-0406">Ion transport</keyword>
<dbReference type="PROSITE" id="PS52016">
    <property type="entry name" value="TONB_DEPENDENT_REC_3"/>
    <property type="match status" value="1"/>
</dbReference>
<dbReference type="NCBIfam" id="TIGR01783">
    <property type="entry name" value="TonB-siderophor"/>
    <property type="match status" value="1"/>
</dbReference>
<dbReference type="PANTHER" id="PTHR32552:SF68">
    <property type="entry name" value="FERRICHROME OUTER MEMBRANE TRANSPORTER_PHAGE RECEPTOR"/>
    <property type="match status" value="1"/>
</dbReference>
<dbReference type="InterPro" id="IPR013784">
    <property type="entry name" value="Carb-bd-like_fold"/>
</dbReference>
<feature type="domain" description="TonB-dependent receptor plug" evidence="18">
    <location>
        <begin position="147"/>
        <end position="243"/>
    </location>
</feature>
<dbReference type="GO" id="GO:0015891">
    <property type="term" value="P:siderophore transport"/>
    <property type="evidence" value="ECO:0007669"/>
    <property type="project" value="InterPro"/>
</dbReference>
<accession>A0A3B7QXP5</accession>
<evidence type="ECO:0000256" key="16">
    <source>
        <dbReference type="SAM" id="SignalP"/>
    </source>
</evidence>
<gene>
    <name evidence="19" type="ORF">D3Y59_13325</name>
</gene>
<dbReference type="Gene3D" id="2.170.130.10">
    <property type="entry name" value="TonB-dependent receptor, plug domain"/>
    <property type="match status" value="1"/>
</dbReference>
<evidence type="ECO:0000256" key="6">
    <source>
        <dbReference type="ARBA" id="ARBA00022692"/>
    </source>
</evidence>
<evidence type="ECO:0000256" key="14">
    <source>
        <dbReference type="PROSITE-ProRule" id="PRU01360"/>
    </source>
</evidence>
<evidence type="ECO:0000256" key="15">
    <source>
        <dbReference type="RuleBase" id="RU003357"/>
    </source>
</evidence>
<dbReference type="OrthoDB" id="9758472at2"/>
<dbReference type="GO" id="GO:0030246">
    <property type="term" value="F:carbohydrate binding"/>
    <property type="evidence" value="ECO:0007669"/>
    <property type="project" value="InterPro"/>
</dbReference>
<dbReference type="Gene3D" id="2.40.170.20">
    <property type="entry name" value="TonB-dependent receptor, beta-barrel domain"/>
    <property type="match status" value="1"/>
</dbReference>
<dbReference type="InterPro" id="IPR036942">
    <property type="entry name" value="Beta-barrel_TonB_sf"/>
</dbReference>
<dbReference type="EMBL" id="CP032317">
    <property type="protein sequence ID" value="AYA37938.1"/>
    <property type="molecule type" value="Genomic_DNA"/>
</dbReference>
<keyword evidence="4 14" id="KW-1134">Transmembrane beta strand</keyword>
<reference evidence="19 20" key="1">
    <citation type="submission" date="2018-09" db="EMBL/GenBank/DDBJ databases">
        <title>Hymenobacter medium sp. nov., isolated from R2A medium.</title>
        <authorList>
            <person name="Yingchao G."/>
        </authorList>
    </citation>
    <scope>NUCLEOTIDE SEQUENCE [LARGE SCALE GENOMIC DNA]</scope>
    <source>
        <strain evidence="20">sh-6</strain>
    </source>
</reference>
<protein>
    <submittedName>
        <fullName evidence="19">TonB-dependent receptor</fullName>
    </submittedName>
</protein>
<dbReference type="KEGG" id="hyh:D3Y59_13325"/>
<evidence type="ECO:0000256" key="10">
    <source>
        <dbReference type="ARBA" id="ARBA00023077"/>
    </source>
</evidence>
<feature type="chain" id="PRO_5017676880" evidence="16">
    <location>
        <begin position="21"/>
        <end position="804"/>
    </location>
</feature>
<keyword evidence="3 14" id="KW-0813">Transport</keyword>
<comment type="similarity">
    <text evidence="2 14 15">Belongs to the TonB-dependent receptor family.</text>
</comment>
<dbReference type="InterPro" id="IPR039426">
    <property type="entry name" value="TonB-dep_rcpt-like"/>
</dbReference>
<keyword evidence="7 16" id="KW-0732">Signal</keyword>
<dbReference type="Pfam" id="PF13620">
    <property type="entry name" value="CarboxypepD_reg"/>
    <property type="match status" value="1"/>
</dbReference>
<dbReference type="Gene3D" id="2.60.40.1120">
    <property type="entry name" value="Carboxypeptidase-like, regulatory domain"/>
    <property type="match status" value="1"/>
</dbReference>
<evidence type="ECO:0000313" key="19">
    <source>
        <dbReference type="EMBL" id="AYA37938.1"/>
    </source>
</evidence>
<dbReference type="SUPFAM" id="SSF56935">
    <property type="entry name" value="Porins"/>
    <property type="match status" value="1"/>
</dbReference>
<evidence type="ECO:0000256" key="12">
    <source>
        <dbReference type="ARBA" id="ARBA00023170"/>
    </source>
</evidence>
<evidence type="ECO:0000256" key="5">
    <source>
        <dbReference type="ARBA" id="ARBA00022496"/>
    </source>
</evidence>
<evidence type="ECO:0000256" key="3">
    <source>
        <dbReference type="ARBA" id="ARBA00022448"/>
    </source>
</evidence>
<evidence type="ECO:0000256" key="13">
    <source>
        <dbReference type="ARBA" id="ARBA00023237"/>
    </source>
</evidence>
<comment type="subcellular location">
    <subcellularLocation>
        <location evidence="1 14">Cell outer membrane</location>
        <topology evidence="1 14">Multi-pass membrane protein</topology>
    </subcellularLocation>
</comment>
<organism evidence="19 20">
    <name type="scientific">Hymenobacter oligotrophus</name>
    <dbReference type="NCBI Taxonomy" id="2319843"/>
    <lineage>
        <taxon>Bacteria</taxon>
        <taxon>Pseudomonadati</taxon>
        <taxon>Bacteroidota</taxon>
        <taxon>Cytophagia</taxon>
        <taxon>Cytophagales</taxon>
        <taxon>Hymenobacteraceae</taxon>
        <taxon>Hymenobacter</taxon>
    </lineage>
</organism>
<sequence length="804" mass="88655">MYSPLLLALLATELPLPSSAASEISAYRVAPVAGGTLEGVVRTADGQPAAYAAVALKGTTFGTNTDAQGRFVLAGVPAGRYTVVASAVGFTPAEQQIEVTESATATVPALSLARTDQELGEVTITGRSYTAYKRDATNLATRSETPLRDIPQSVQVLPEAVLRDQQVQLLQESIRNFAGITQFGGYNDFNMRGFRSSTGNFALNGQRLGGSSYTPQPTYNLESVEAVKGPASVLYGFAAPGGIINQTTKLPQAEARREIRLTYGSFNQMRGVADATGSLTADGKWLYRVVAGAERTGHQMRDWKTRNVFINPSLTFRPTDRTQLTLTSSYFHQNEDGGTWYNRGIMAVQGDLGVLPRDWSHHEPDDKAHDRIWNTQLLAQHRLSDKLAVNLLARYTHYDFLQQYHHINRRSFNPATGNISRHFRDFHDINSDVFVNAYLTWKPTTGAIEHTVLAGVDYGNSQRRYDYAQSYDGVPQLNIFNPRYGLSDRAAYRGEGYNATYQNPVYFVGAYVQDQFTLTPQLKAVLGLRYDTYRSTSLDLDRTEQVSNPAAAVVTTRDTSSASAFVPRAGLVYQPLPQLSLYGSYSQSFEPQYSNLPRAGGPFDPETGKQWEVGARTELLNRRLVGSLAFYRIRKVNILTTDPNDPDGQRQIAGNEATSRGVEASLTGRVLPGLNLIANYAYNEARISKNGNPDQPYGSPWFENAPNHSGNLWAVYTVPQGTLQGLALGGGAYYVGKRYSFDSGFSIPGYKTFDAVVSYELKRASLALNLYNLADKRYYSGVFFRDVVWVGNGRSFRLTAGYSF</sequence>
<evidence type="ECO:0000313" key="20">
    <source>
        <dbReference type="Proteomes" id="UP000262802"/>
    </source>
</evidence>
<evidence type="ECO:0000256" key="8">
    <source>
        <dbReference type="ARBA" id="ARBA00023004"/>
    </source>
</evidence>
<dbReference type="InterPro" id="IPR012910">
    <property type="entry name" value="Plug_dom"/>
</dbReference>
<keyword evidence="12 19" id="KW-0675">Receptor</keyword>
<evidence type="ECO:0000256" key="1">
    <source>
        <dbReference type="ARBA" id="ARBA00004571"/>
    </source>
</evidence>
<evidence type="ECO:0000259" key="17">
    <source>
        <dbReference type="Pfam" id="PF00593"/>
    </source>
</evidence>
<feature type="domain" description="TonB-dependent receptor-like beta-barrel" evidence="17">
    <location>
        <begin position="316"/>
        <end position="773"/>
    </location>
</feature>
<keyword evidence="8" id="KW-0408">Iron</keyword>
<proteinExistence type="inferred from homology"/>
<keyword evidence="10 15" id="KW-0798">TonB box</keyword>
<evidence type="ECO:0000256" key="9">
    <source>
        <dbReference type="ARBA" id="ARBA00023065"/>
    </source>
</evidence>
<name>A0A3B7QXP5_9BACT</name>
<dbReference type="InterPro" id="IPR037066">
    <property type="entry name" value="Plug_dom_sf"/>
</dbReference>
<dbReference type="AlphaFoldDB" id="A0A3B7QXP5"/>
<dbReference type="GO" id="GO:0015344">
    <property type="term" value="F:siderophore uptake transmembrane transporter activity"/>
    <property type="evidence" value="ECO:0007669"/>
    <property type="project" value="TreeGrafter"/>
</dbReference>
<keyword evidence="5" id="KW-0410">Iron transport</keyword>
<dbReference type="CDD" id="cd01347">
    <property type="entry name" value="ligand_gated_channel"/>
    <property type="match status" value="1"/>
</dbReference>
<dbReference type="GO" id="GO:0009279">
    <property type="term" value="C:cell outer membrane"/>
    <property type="evidence" value="ECO:0007669"/>
    <property type="project" value="UniProtKB-SubCell"/>
</dbReference>
<dbReference type="Pfam" id="PF00593">
    <property type="entry name" value="TonB_dep_Rec_b-barrel"/>
    <property type="match status" value="1"/>
</dbReference>
<dbReference type="Proteomes" id="UP000262802">
    <property type="component" value="Chromosome"/>
</dbReference>
<dbReference type="PANTHER" id="PTHR32552">
    <property type="entry name" value="FERRICHROME IRON RECEPTOR-RELATED"/>
    <property type="match status" value="1"/>
</dbReference>
<dbReference type="Pfam" id="PF07715">
    <property type="entry name" value="Plug"/>
    <property type="match status" value="1"/>
</dbReference>
<evidence type="ECO:0000256" key="4">
    <source>
        <dbReference type="ARBA" id="ARBA00022452"/>
    </source>
</evidence>
<evidence type="ECO:0000256" key="2">
    <source>
        <dbReference type="ARBA" id="ARBA00009810"/>
    </source>
</evidence>
<keyword evidence="20" id="KW-1185">Reference proteome</keyword>
<dbReference type="SUPFAM" id="SSF49452">
    <property type="entry name" value="Starch-binding domain-like"/>
    <property type="match status" value="1"/>
</dbReference>
<evidence type="ECO:0000256" key="7">
    <source>
        <dbReference type="ARBA" id="ARBA00022729"/>
    </source>
</evidence>